<gene>
    <name evidence="6" type="ORF">A6A03_17110</name>
</gene>
<dbReference type="FunFam" id="3.30.540.10:FF:000003">
    <property type="entry name" value="Inositol-1-monophosphatase"/>
    <property type="match status" value="1"/>
</dbReference>
<dbReference type="STRING" id="1707952.A6A03_17110"/>
<dbReference type="GO" id="GO:0007165">
    <property type="term" value="P:signal transduction"/>
    <property type="evidence" value="ECO:0007669"/>
    <property type="project" value="TreeGrafter"/>
</dbReference>
<dbReference type="GO" id="GO:0006020">
    <property type="term" value="P:inositol metabolic process"/>
    <property type="evidence" value="ECO:0007669"/>
    <property type="project" value="TreeGrafter"/>
</dbReference>
<feature type="binding site" evidence="5">
    <location>
        <position position="88"/>
    </location>
    <ligand>
        <name>Mg(2+)</name>
        <dbReference type="ChEBI" id="CHEBI:18420"/>
        <label>1</label>
        <note>catalytic</note>
    </ligand>
</feature>
<dbReference type="RefSeq" id="WP_066789408.1">
    <property type="nucleotide sequence ID" value="NZ_LWQS01000068.1"/>
</dbReference>
<keyword evidence="2 5" id="KW-0479">Metal-binding</keyword>
<dbReference type="Proteomes" id="UP000078287">
    <property type="component" value="Unassembled WGS sequence"/>
</dbReference>
<feature type="binding site" evidence="5">
    <location>
        <position position="69"/>
    </location>
    <ligand>
        <name>Mg(2+)</name>
        <dbReference type="ChEBI" id="CHEBI:18420"/>
        <label>1</label>
        <note>catalytic</note>
    </ligand>
</feature>
<protein>
    <submittedName>
        <fullName evidence="6">Histidinol phosphate phosphatase</fullName>
    </submittedName>
</protein>
<dbReference type="Gene3D" id="3.40.190.80">
    <property type="match status" value="1"/>
</dbReference>
<sequence>MTASLEPMLVFARQLAHEAGQITLRYFQQGVVIERKADESPVTIADREAERYLRAAITAAYPDHAVLGEEDGLSGSEHATFRWVLDPIDGTKSFVRGVPLYGVLIGLLRDGEPVLGVIHIPVLGEMVSAAQGLGCTWNGQPCRVSNISSLRESLVVGTIAHGYEQYGRAEAFQRIVRRAGLFRTWGDCYGYVLVATGRAEVALDPQMNVWDAAALLPILVEAGGAYTDWQGAPTIYHHEGIGSNRHVLPELLALITGEEPA</sequence>
<feature type="binding site" evidence="5">
    <location>
        <position position="211"/>
    </location>
    <ligand>
        <name>Mg(2+)</name>
        <dbReference type="ChEBI" id="CHEBI:18420"/>
        <label>1</label>
        <note>catalytic</note>
    </ligand>
</feature>
<dbReference type="EMBL" id="LWQS01000068">
    <property type="protein sequence ID" value="OAN44337.1"/>
    <property type="molecule type" value="Genomic_DNA"/>
</dbReference>
<dbReference type="Pfam" id="PF00459">
    <property type="entry name" value="Inositol_P"/>
    <property type="match status" value="1"/>
</dbReference>
<name>A0A178M7Z9_9CHLR</name>
<dbReference type="PANTHER" id="PTHR20854:SF4">
    <property type="entry name" value="INOSITOL-1-MONOPHOSPHATASE-RELATED"/>
    <property type="match status" value="1"/>
</dbReference>
<reference evidence="6 7" key="1">
    <citation type="submission" date="2016-04" db="EMBL/GenBank/DDBJ databases">
        <title>Chloroflexus islandicus sp. nov., a thermophilic filamentous anoxygenic phototrophic bacterium from geyser Strokkur (Iceland).</title>
        <authorList>
            <person name="Gaisin V.A."/>
            <person name="Kalashnikov A.M."/>
            <person name="Sukhacheva M.V."/>
            <person name="Grouzdev D.S."/>
            <person name="Ivanov T.M."/>
            <person name="Kuznetsov B."/>
            <person name="Gorlenko V.M."/>
        </authorList>
    </citation>
    <scope>NUCLEOTIDE SEQUENCE [LARGE SCALE GENOMIC DNA]</scope>
    <source>
        <strain evidence="7">isl-2</strain>
    </source>
</reference>
<evidence type="ECO:0000313" key="7">
    <source>
        <dbReference type="Proteomes" id="UP000078287"/>
    </source>
</evidence>
<organism evidence="6 7">
    <name type="scientific">Chloroflexus islandicus</name>
    <dbReference type="NCBI Taxonomy" id="1707952"/>
    <lineage>
        <taxon>Bacteria</taxon>
        <taxon>Bacillati</taxon>
        <taxon>Chloroflexota</taxon>
        <taxon>Chloroflexia</taxon>
        <taxon>Chloroflexales</taxon>
        <taxon>Chloroflexineae</taxon>
        <taxon>Chloroflexaceae</taxon>
        <taxon>Chloroflexus</taxon>
    </lineage>
</organism>
<evidence type="ECO:0000256" key="3">
    <source>
        <dbReference type="ARBA" id="ARBA00022801"/>
    </source>
</evidence>
<dbReference type="GO" id="GO:0008934">
    <property type="term" value="F:inositol monophosphate 1-phosphatase activity"/>
    <property type="evidence" value="ECO:0007669"/>
    <property type="project" value="TreeGrafter"/>
</dbReference>
<dbReference type="OrthoDB" id="9772456at2"/>
<evidence type="ECO:0000256" key="5">
    <source>
        <dbReference type="PIRSR" id="PIRSR600760-2"/>
    </source>
</evidence>
<keyword evidence="7" id="KW-1185">Reference proteome</keyword>
<evidence type="ECO:0000256" key="4">
    <source>
        <dbReference type="ARBA" id="ARBA00022842"/>
    </source>
</evidence>
<dbReference type="Gene3D" id="3.30.540.10">
    <property type="entry name" value="Fructose-1,6-Bisphosphatase, subunit A, domain 1"/>
    <property type="match status" value="1"/>
</dbReference>
<dbReference type="InterPro" id="IPR020583">
    <property type="entry name" value="Inositol_monoP_metal-BS"/>
</dbReference>
<dbReference type="InterPro" id="IPR000760">
    <property type="entry name" value="Inositol_monophosphatase-like"/>
</dbReference>
<keyword evidence="3" id="KW-0378">Hydrolase</keyword>
<comment type="caution">
    <text evidence="6">The sequence shown here is derived from an EMBL/GenBank/DDBJ whole genome shotgun (WGS) entry which is preliminary data.</text>
</comment>
<dbReference type="AlphaFoldDB" id="A0A178M7Z9"/>
<dbReference type="PROSITE" id="PS00629">
    <property type="entry name" value="IMP_1"/>
    <property type="match status" value="1"/>
</dbReference>
<comment type="cofactor">
    <cofactor evidence="1 5">
        <name>Mg(2+)</name>
        <dbReference type="ChEBI" id="CHEBI:18420"/>
    </cofactor>
</comment>
<proteinExistence type="predicted"/>
<evidence type="ECO:0000256" key="2">
    <source>
        <dbReference type="ARBA" id="ARBA00022723"/>
    </source>
</evidence>
<dbReference type="GO" id="GO:0046872">
    <property type="term" value="F:metal ion binding"/>
    <property type="evidence" value="ECO:0007669"/>
    <property type="project" value="UniProtKB-KW"/>
</dbReference>
<evidence type="ECO:0000256" key="1">
    <source>
        <dbReference type="ARBA" id="ARBA00001946"/>
    </source>
</evidence>
<dbReference type="CDD" id="cd01641">
    <property type="entry name" value="Bacterial_IMPase_like_1"/>
    <property type="match status" value="1"/>
</dbReference>
<dbReference type="SUPFAM" id="SSF56655">
    <property type="entry name" value="Carbohydrate phosphatase"/>
    <property type="match status" value="1"/>
</dbReference>
<dbReference type="PRINTS" id="PR00377">
    <property type="entry name" value="IMPHPHTASES"/>
</dbReference>
<dbReference type="PANTHER" id="PTHR20854">
    <property type="entry name" value="INOSITOL MONOPHOSPHATASE"/>
    <property type="match status" value="1"/>
</dbReference>
<accession>A0A178M7Z9</accession>
<keyword evidence="4 5" id="KW-0460">Magnesium</keyword>
<evidence type="ECO:0000313" key="6">
    <source>
        <dbReference type="EMBL" id="OAN44337.1"/>
    </source>
</evidence>
<feature type="binding site" evidence="5">
    <location>
        <position position="89"/>
    </location>
    <ligand>
        <name>Mg(2+)</name>
        <dbReference type="ChEBI" id="CHEBI:18420"/>
        <label>1</label>
        <note>catalytic</note>
    </ligand>
</feature>
<feature type="binding site" evidence="5">
    <location>
        <position position="86"/>
    </location>
    <ligand>
        <name>Mg(2+)</name>
        <dbReference type="ChEBI" id="CHEBI:18420"/>
        <label>1</label>
        <note>catalytic</note>
    </ligand>
</feature>